<keyword evidence="7" id="KW-0479">Metal-binding</keyword>
<evidence type="ECO:0000256" key="10">
    <source>
        <dbReference type="ARBA" id="ARBA00022833"/>
    </source>
</evidence>
<evidence type="ECO:0000256" key="5">
    <source>
        <dbReference type="ARBA" id="ARBA00022679"/>
    </source>
</evidence>
<dbReference type="SUPFAM" id="SSF57850">
    <property type="entry name" value="RING/U-box"/>
    <property type="match status" value="1"/>
</dbReference>
<comment type="caution">
    <text evidence="17">The sequence shown here is derived from an EMBL/GenBank/DDBJ whole genome shotgun (WGS) entry which is preliminary data.</text>
</comment>
<evidence type="ECO:0000256" key="2">
    <source>
        <dbReference type="ARBA" id="ARBA00004167"/>
    </source>
</evidence>
<evidence type="ECO:0000256" key="1">
    <source>
        <dbReference type="ARBA" id="ARBA00000900"/>
    </source>
</evidence>
<dbReference type="GO" id="GO:0061630">
    <property type="term" value="F:ubiquitin protein ligase activity"/>
    <property type="evidence" value="ECO:0007669"/>
    <property type="project" value="UniProtKB-EC"/>
</dbReference>
<accession>A0A5N6P1K4</accession>
<sequence>MNTAMPDPLESSSSQTLSNNSFFTPLVISVIGIGFTALAILFYHMLLVRYCIRRHAARMAALRTFTGEEIPTGVDDKTLATIPIIAYKKSDPDPCECSVCLVDVEDGDMVRVLPDCKHLFHVNCIDEWFAGHTSCPVCRVPVVAVAVQMQLQPTEVETCGCLVCRDRLAATVGTNDTTSGSVEGDDGGGLGSGPRVMLRHCNSLVLPGEKKGRLTGMELKRSLSMGQSAFVIIDISIDNADQDCSCCYSFKDESIRRFQRVSTKVKESISRMRVEQEQGGGILQC</sequence>
<dbReference type="GO" id="GO:0016020">
    <property type="term" value="C:membrane"/>
    <property type="evidence" value="ECO:0007669"/>
    <property type="project" value="UniProtKB-SubCell"/>
</dbReference>
<dbReference type="SMART" id="SM00184">
    <property type="entry name" value="RING"/>
    <property type="match status" value="1"/>
</dbReference>
<gene>
    <name evidence="17" type="ORF">E3N88_14484</name>
</gene>
<dbReference type="GO" id="GO:0008270">
    <property type="term" value="F:zinc ion binding"/>
    <property type="evidence" value="ECO:0007669"/>
    <property type="project" value="UniProtKB-KW"/>
</dbReference>
<feature type="domain" description="RING-type" evidence="16">
    <location>
        <begin position="97"/>
        <end position="139"/>
    </location>
</feature>
<reference evidence="17 18" key="1">
    <citation type="submission" date="2019-05" db="EMBL/GenBank/DDBJ databases">
        <title>Mikania micrantha, genome provides insights into the molecular mechanism of rapid growth.</title>
        <authorList>
            <person name="Liu B."/>
        </authorList>
    </citation>
    <scope>NUCLEOTIDE SEQUENCE [LARGE SCALE GENOMIC DNA]</scope>
    <source>
        <strain evidence="17">NLD-2019</strain>
        <tissue evidence="17">Leaf</tissue>
    </source>
</reference>
<evidence type="ECO:0000256" key="8">
    <source>
        <dbReference type="ARBA" id="ARBA00022771"/>
    </source>
</evidence>
<dbReference type="InterPro" id="IPR044600">
    <property type="entry name" value="ATL1/ATL16-like"/>
</dbReference>
<evidence type="ECO:0000256" key="4">
    <source>
        <dbReference type="ARBA" id="ARBA00012483"/>
    </source>
</evidence>
<evidence type="ECO:0000256" key="7">
    <source>
        <dbReference type="ARBA" id="ARBA00022723"/>
    </source>
</evidence>
<evidence type="ECO:0000313" key="17">
    <source>
        <dbReference type="EMBL" id="KAD5803124.1"/>
    </source>
</evidence>
<keyword evidence="18" id="KW-1185">Reference proteome</keyword>
<evidence type="ECO:0000256" key="9">
    <source>
        <dbReference type="ARBA" id="ARBA00022786"/>
    </source>
</evidence>
<name>A0A5N6P1K4_9ASTR</name>
<evidence type="ECO:0000256" key="12">
    <source>
        <dbReference type="ARBA" id="ARBA00023136"/>
    </source>
</evidence>
<evidence type="ECO:0000256" key="15">
    <source>
        <dbReference type="SAM" id="Phobius"/>
    </source>
</evidence>
<dbReference type="GO" id="GO:0016567">
    <property type="term" value="P:protein ubiquitination"/>
    <property type="evidence" value="ECO:0007669"/>
    <property type="project" value="UniProtKB-UniPathway"/>
</dbReference>
<comment type="similarity">
    <text evidence="13">Belongs to the RING-type zinc finger family. ATL subfamily.</text>
</comment>
<evidence type="ECO:0000256" key="3">
    <source>
        <dbReference type="ARBA" id="ARBA00004906"/>
    </source>
</evidence>
<dbReference type="Gene3D" id="3.30.40.10">
    <property type="entry name" value="Zinc/RING finger domain, C3HC4 (zinc finger)"/>
    <property type="match status" value="1"/>
</dbReference>
<keyword evidence="12 15" id="KW-0472">Membrane</keyword>
<dbReference type="InterPro" id="IPR001841">
    <property type="entry name" value="Znf_RING"/>
</dbReference>
<dbReference type="EC" id="2.3.2.27" evidence="4"/>
<comment type="subcellular location">
    <subcellularLocation>
        <location evidence="2">Membrane</location>
        <topology evidence="2">Single-pass membrane protein</topology>
    </subcellularLocation>
</comment>
<protein>
    <recommendedName>
        <fullName evidence="4">RING-type E3 ubiquitin transferase</fullName>
        <ecNumber evidence="4">2.3.2.27</ecNumber>
    </recommendedName>
</protein>
<keyword evidence="11 15" id="KW-1133">Transmembrane helix</keyword>
<dbReference type="Proteomes" id="UP000326396">
    <property type="component" value="Linkage Group LG15"/>
</dbReference>
<organism evidence="17 18">
    <name type="scientific">Mikania micrantha</name>
    <name type="common">bitter vine</name>
    <dbReference type="NCBI Taxonomy" id="192012"/>
    <lineage>
        <taxon>Eukaryota</taxon>
        <taxon>Viridiplantae</taxon>
        <taxon>Streptophyta</taxon>
        <taxon>Embryophyta</taxon>
        <taxon>Tracheophyta</taxon>
        <taxon>Spermatophyta</taxon>
        <taxon>Magnoliopsida</taxon>
        <taxon>eudicotyledons</taxon>
        <taxon>Gunneridae</taxon>
        <taxon>Pentapetalae</taxon>
        <taxon>asterids</taxon>
        <taxon>campanulids</taxon>
        <taxon>Asterales</taxon>
        <taxon>Asteraceae</taxon>
        <taxon>Asteroideae</taxon>
        <taxon>Heliantheae alliance</taxon>
        <taxon>Eupatorieae</taxon>
        <taxon>Mikania</taxon>
    </lineage>
</organism>
<feature type="transmembrane region" description="Helical" evidence="15">
    <location>
        <begin position="22"/>
        <end position="48"/>
    </location>
</feature>
<dbReference type="CDD" id="cd16461">
    <property type="entry name" value="RING-H2_EL5-like"/>
    <property type="match status" value="1"/>
</dbReference>
<comment type="pathway">
    <text evidence="3">Protein modification; protein ubiquitination.</text>
</comment>
<keyword evidence="10" id="KW-0862">Zinc</keyword>
<dbReference type="Pfam" id="PF13639">
    <property type="entry name" value="zf-RING_2"/>
    <property type="match status" value="1"/>
</dbReference>
<evidence type="ECO:0000259" key="16">
    <source>
        <dbReference type="PROSITE" id="PS50089"/>
    </source>
</evidence>
<evidence type="ECO:0000256" key="14">
    <source>
        <dbReference type="PROSITE-ProRule" id="PRU00175"/>
    </source>
</evidence>
<dbReference type="OrthoDB" id="8062037at2759"/>
<dbReference type="PROSITE" id="PS50089">
    <property type="entry name" value="ZF_RING_2"/>
    <property type="match status" value="1"/>
</dbReference>
<dbReference type="UniPathway" id="UPA00143"/>
<keyword evidence="5" id="KW-0808">Transferase</keyword>
<comment type="catalytic activity">
    <reaction evidence="1">
        <text>S-ubiquitinyl-[E2 ubiquitin-conjugating enzyme]-L-cysteine + [acceptor protein]-L-lysine = [E2 ubiquitin-conjugating enzyme]-L-cysteine + N(6)-ubiquitinyl-[acceptor protein]-L-lysine.</text>
        <dbReference type="EC" id="2.3.2.27"/>
    </reaction>
</comment>
<evidence type="ECO:0000313" key="18">
    <source>
        <dbReference type="Proteomes" id="UP000326396"/>
    </source>
</evidence>
<dbReference type="PANTHER" id="PTHR46913">
    <property type="entry name" value="RING-H2 FINGER PROTEIN ATL16"/>
    <property type="match status" value="1"/>
</dbReference>
<evidence type="ECO:0000256" key="6">
    <source>
        <dbReference type="ARBA" id="ARBA00022692"/>
    </source>
</evidence>
<keyword evidence="6 15" id="KW-0812">Transmembrane</keyword>
<dbReference type="EMBL" id="SZYD01000007">
    <property type="protein sequence ID" value="KAD5803124.1"/>
    <property type="molecule type" value="Genomic_DNA"/>
</dbReference>
<dbReference type="PANTHER" id="PTHR46913:SF1">
    <property type="entry name" value="RING-H2 FINGER PROTEIN ATL16"/>
    <property type="match status" value="1"/>
</dbReference>
<dbReference type="InterPro" id="IPR013083">
    <property type="entry name" value="Znf_RING/FYVE/PHD"/>
</dbReference>
<proteinExistence type="inferred from homology"/>
<keyword evidence="9" id="KW-0833">Ubl conjugation pathway</keyword>
<keyword evidence="8 14" id="KW-0863">Zinc-finger</keyword>
<evidence type="ECO:0000256" key="13">
    <source>
        <dbReference type="ARBA" id="ARBA00024209"/>
    </source>
</evidence>
<dbReference type="AlphaFoldDB" id="A0A5N6P1K4"/>
<evidence type="ECO:0000256" key="11">
    <source>
        <dbReference type="ARBA" id="ARBA00022989"/>
    </source>
</evidence>